<feature type="domain" description="GGDEF" evidence="4">
    <location>
        <begin position="265"/>
        <end position="391"/>
    </location>
</feature>
<dbReference type="NCBIfam" id="TIGR00254">
    <property type="entry name" value="GGDEF"/>
    <property type="match status" value="1"/>
</dbReference>
<feature type="compositionally biased region" description="Basic and acidic residues" evidence="1">
    <location>
        <begin position="659"/>
        <end position="670"/>
    </location>
</feature>
<evidence type="ECO:0000256" key="2">
    <source>
        <dbReference type="SAM" id="Phobius"/>
    </source>
</evidence>
<dbReference type="PROSITE" id="PS50887">
    <property type="entry name" value="GGDEF"/>
    <property type="match status" value="1"/>
</dbReference>
<sequence length="676" mass="72210">MDYHQTFTQVPGGEDVRPVTKTRVRWMRRFKPAGLPFMAQWMLAVSSAMLLAGLVESGLAQQQIVERVLEGSLRNYEVLASGLEEVLAMDVDPKLRETLIADEMRHVGHSYGTVYAGLFDAQDHLLSSVGGGNGDPSGTPADAAGRQAVLETGRGAVGSDEGADAARHEFVVPVSTPDGMLVLEIEQQAGIVTDLVADLRSRNIIGFLLAVGIALPLSYILGGRSLHRRQQRARSEADFDALTNLAGRRPFRPALEASLANKTNTTVTLALIDLDGFKQINDRLGHSQGDRVLRGLTDSFKELRASDTAYRLGGDEFAVILPGSDEERAAEALNRVRESLAKSFPGVSFSAGIASSTASVPVALQELWERADAALYEAKGRGRRQSVTFGSMASGHSVSTEKIEALMALVQGQTPIAVAFQPIWDLRRGVVLAHEALLRLPKESPIVGPQEAFDLAERLGLAPTLDALARGAVLAAVKDRQWEGLLFLNIHPGALAGLDIDHLIAGLAAAGLEPADVVLEVTEQAGLDCPEPIRTLTRAHERGFRLALDDMGQGNAGLHALTLVRFDIIKIDAEVISRLGTDPSASATVAAAMTFVGHTGGWVVAEGIEEDRMLAALLQCGCEEGMQKPVLAGQGYLLGRPGEQPVGLDSHLTVLESQHPSRPETDDLDRIGSGNP</sequence>
<feature type="region of interest" description="Disordered" evidence="1">
    <location>
        <begin position="657"/>
        <end position="676"/>
    </location>
</feature>
<dbReference type="SMART" id="SM00267">
    <property type="entry name" value="GGDEF"/>
    <property type="match status" value="1"/>
</dbReference>
<keyword evidence="2" id="KW-1133">Transmembrane helix</keyword>
<dbReference type="CDD" id="cd01949">
    <property type="entry name" value="GGDEF"/>
    <property type="match status" value="1"/>
</dbReference>
<dbReference type="Gene3D" id="3.30.70.270">
    <property type="match status" value="1"/>
</dbReference>
<dbReference type="Pfam" id="PF00990">
    <property type="entry name" value="GGDEF"/>
    <property type="match status" value="1"/>
</dbReference>
<dbReference type="SUPFAM" id="SSF141868">
    <property type="entry name" value="EAL domain-like"/>
    <property type="match status" value="1"/>
</dbReference>
<organism evidence="5 6">
    <name type="scientific">Paeniglutamicibacter cryotolerans</name>
    <dbReference type="NCBI Taxonomy" id="670079"/>
    <lineage>
        <taxon>Bacteria</taxon>
        <taxon>Bacillati</taxon>
        <taxon>Actinomycetota</taxon>
        <taxon>Actinomycetes</taxon>
        <taxon>Micrococcales</taxon>
        <taxon>Micrococcaceae</taxon>
        <taxon>Paeniglutamicibacter</taxon>
    </lineage>
</organism>
<dbReference type="Proteomes" id="UP000523000">
    <property type="component" value="Unassembled WGS sequence"/>
</dbReference>
<gene>
    <name evidence="5" type="ORF">E9229_003535</name>
</gene>
<comment type="caution">
    <text evidence="5">The sequence shown here is derived from an EMBL/GenBank/DDBJ whole genome shotgun (WGS) entry which is preliminary data.</text>
</comment>
<dbReference type="InterPro" id="IPR050706">
    <property type="entry name" value="Cyclic-di-GMP_PDE-like"/>
</dbReference>
<dbReference type="EMBL" id="JACHVS010000002">
    <property type="protein sequence ID" value="MBB2997288.1"/>
    <property type="molecule type" value="Genomic_DNA"/>
</dbReference>
<keyword evidence="2" id="KW-0472">Membrane</keyword>
<keyword evidence="2" id="KW-0812">Transmembrane</keyword>
<dbReference type="SUPFAM" id="SSF55073">
    <property type="entry name" value="Nucleotide cyclase"/>
    <property type="match status" value="1"/>
</dbReference>
<evidence type="ECO:0000259" key="4">
    <source>
        <dbReference type="PROSITE" id="PS50887"/>
    </source>
</evidence>
<dbReference type="Pfam" id="PF00563">
    <property type="entry name" value="EAL"/>
    <property type="match status" value="1"/>
</dbReference>
<keyword evidence="6" id="KW-1185">Reference proteome</keyword>
<dbReference type="InterPro" id="IPR035919">
    <property type="entry name" value="EAL_sf"/>
</dbReference>
<feature type="domain" description="EAL" evidence="3">
    <location>
        <begin position="398"/>
        <end position="655"/>
    </location>
</feature>
<feature type="transmembrane region" description="Helical" evidence="2">
    <location>
        <begin position="204"/>
        <end position="222"/>
    </location>
</feature>
<evidence type="ECO:0000313" key="5">
    <source>
        <dbReference type="EMBL" id="MBB2997288.1"/>
    </source>
</evidence>
<dbReference type="PANTHER" id="PTHR33121">
    <property type="entry name" value="CYCLIC DI-GMP PHOSPHODIESTERASE PDEF"/>
    <property type="match status" value="1"/>
</dbReference>
<feature type="transmembrane region" description="Helical" evidence="2">
    <location>
        <begin position="33"/>
        <end position="55"/>
    </location>
</feature>
<protein>
    <submittedName>
        <fullName evidence="5">Diguanylate cyclase (GGDEF)-like protein</fullName>
    </submittedName>
</protein>
<evidence type="ECO:0000313" key="6">
    <source>
        <dbReference type="Proteomes" id="UP000523000"/>
    </source>
</evidence>
<dbReference type="PROSITE" id="PS50883">
    <property type="entry name" value="EAL"/>
    <property type="match status" value="1"/>
</dbReference>
<dbReference type="GO" id="GO:0071111">
    <property type="term" value="F:cyclic-guanylate-specific phosphodiesterase activity"/>
    <property type="evidence" value="ECO:0007669"/>
    <property type="project" value="InterPro"/>
</dbReference>
<dbReference type="PANTHER" id="PTHR33121:SF70">
    <property type="entry name" value="SIGNALING PROTEIN YKOW"/>
    <property type="match status" value="1"/>
</dbReference>
<dbReference type="AlphaFoldDB" id="A0A839QLJ0"/>
<dbReference type="RefSeq" id="WP_183512836.1">
    <property type="nucleotide sequence ID" value="NZ_BAABGK010000018.1"/>
</dbReference>
<dbReference type="CDD" id="cd01948">
    <property type="entry name" value="EAL"/>
    <property type="match status" value="1"/>
</dbReference>
<dbReference type="InterPro" id="IPR001633">
    <property type="entry name" value="EAL_dom"/>
</dbReference>
<evidence type="ECO:0000256" key="1">
    <source>
        <dbReference type="SAM" id="MobiDB-lite"/>
    </source>
</evidence>
<reference evidence="5 6" key="1">
    <citation type="submission" date="2020-08" db="EMBL/GenBank/DDBJ databases">
        <title>Sequencing the genomes of 1000 actinobacteria strains.</title>
        <authorList>
            <person name="Klenk H.-P."/>
        </authorList>
    </citation>
    <scope>NUCLEOTIDE SEQUENCE [LARGE SCALE GENOMIC DNA]</scope>
    <source>
        <strain evidence="5 6">DSM 22826</strain>
    </source>
</reference>
<accession>A0A839QLJ0</accession>
<dbReference type="InterPro" id="IPR029787">
    <property type="entry name" value="Nucleotide_cyclase"/>
</dbReference>
<evidence type="ECO:0000259" key="3">
    <source>
        <dbReference type="PROSITE" id="PS50883"/>
    </source>
</evidence>
<dbReference type="InterPro" id="IPR043128">
    <property type="entry name" value="Rev_trsase/Diguanyl_cyclase"/>
</dbReference>
<dbReference type="Gene3D" id="3.20.20.450">
    <property type="entry name" value="EAL domain"/>
    <property type="match status" value="1"/>
</dbReference>
<proteinExistence type="predicted"/>
<dbReference type="InterPro" id="IPR000160">
    <property type="entry name" value="GGDEF_dom"/>
</dbReference>
<dbReference type="SMART" id="SM00052">
    <property type="entry name" value="EAL"/>
    <property type="match status" value="1"/>
</dbReference>
<name>A0A839QLJ0_9MICC</name>